<comment type="caution">
    <text evidence="1">The sequence shown here is derived from an EMBL/GenBank/DDBJ whole genome shotgun (WGS) entry which is preliminary data.</text>
</comment>
<protein>
    <submittedName>
        <fullName evidence="1">Uncharacterized protein</fullName>
    </submittedName>
</protein>
<proteinExistence type="predicted"/>
<name>A0ACB7XTX8_9ERIC</name>
<sequence>MGTVLPENLCAHRKGAIEELIKGRARDTAAQLQTLFGKPTGDHDGLEELLLKHLTSFTESLSHVSPSSCEDCECEVTQIPNRVGSPIDDQRSMNSGESCKSPAAEDWRGCYKRRCVMIACCNTPYYRCLNNPASDYITAISC</sequence>
<dbReference type="EMBL" id="CM037151">
    <property type="protein sequence ID" value="KAH7844346.1"/>
    <property type="molecule type" value="Genomic_DNA"/>
</dbReference>
<keyword evidence="2" id="KW-1185">Reference proteome</keyword>
<evidence type="ECO:0000313" key="1">
    <source>
        <dbReference type="EMBL" id="KAH7844346.1"/>
    </source>
</evidence>
<organism evidence="1 2">
    <name type="scientific">Vaccinium darrowii</name>
    <dbReference type="NCBI Taxonomy" id="229202"/>
    <lineage>
        <taxon>Eukaryota</taxon>
        <taxon>Viridiplantae</taxon>
        <taxon>Streptophyta</taxon>
        <taxon>Embryophyta</taxon>
        <taxon>Tracheophyta</taxon>
        <taxon>Spermatophyta</taxon>
        <taxon>Magnoliopsida</taxon>
        <taxon>eudicotyledons</taxon>
        <taxon>Gunneridae</taxon>
        <taxon>Pentapetalae</taxon>
        <taxon>asterids</taxon>
        <taxon>Ericales</taxon>
        <taxon>Ericaceae</taxon>
        <taxon>Vaccinioideae</taxon>
        <taxon>Vaccinieae</taxon>
        <taxon>Vaccinium</taxon>
    </lineage>
</organism>
<gene>
    <name evidence="1" type="ORF">Vadar_027057</name>
</gene>
<reference evidence="1 2" key="1">
    <citation type="journal article" date="2021" name="Hortic Res">
        <title>High-quality reference genome and annotation aids understanding of berry development for evergreen blueberry (Vaccinium darrowii).</title>
        <authorList>
            <person name="Yu J."/>
            <person name="Hulse-Kemp A.M."/>
            <person name="Babiker E."/>
            <person name="Staton M."/>
        </authorList>
    </citation>
    <scope>NUCLEOTIDE SEQUENCE [LARGE SCALE GENOMIC DNA]</scope>
    <source>
        <strain evidence="2">cv. NJ 8807/NJ 8810</strain>
        <tissue evidence="1">Young leaf</tissue>
    </source>
</reference>
<evidence type="ECO:0000313" key="2">
    <source>
        <dbReference type="Proteomes" id="UP000828048"/>
    </source>
</evidence>
<dbReference type="Proteomes" id="UP000828048">
    <property type="component" value="Chromosome 1"/>
</dbReference>
<accession>A0ACB7XTX8</accession>